<comment type="similarity">
    <text evidence="1">Belongs to the dynein heavy chain family.</text>
</comment>
<reference evidence="3" key="1">
    <citation type="submission" date="2023-10" db="EMBL/GenBank/DDBJ databases">
        <authorList>
            <person name="Chen Y."/>
            <person name="Shah S."/>
            <person name="Dougan E. K."/>
            <person name="Thang M."/>
            <person name="Chan C."/>
        </authorList>
    </citation>
    <scope>NUCLEOTIDE SEQUENCE [LARGE SCALE GENOMIC DNA]</scope>
</reference>
<feature type="domain" description="Dynein heavy chain tail" evidence="2">
    <location>
        <begin position="1"/>
        <end position="434"/>
    </location>
</feature>
<evidence type="ECO:0000259" key="2">
    <source>
        <dbReference type="Pfam" id="PF08385"/>
    </source>
</evidence>
<dbReference type="InterPro" id="IPR026983">
    <property type="entry name" value="DHC"/>
</dbReference>
<evidence type="ECO:0000313" key="4">
    <source>
        <dbReference type="Proteomes" id="UP001189429"/>
    </source>
</evidence>
<name>A0ABN9SGI0_9DINO</name>
<protein>
    <recommendedName>
        <fullName evidence="2">Dynein heavy chain tail domain-containing protein</fullName>
    </recommendedName>
</protein>
<dbReference type="PANTHER" id="PTHR46532:SF4">
    <property type="entry name" value="AAA+ ATPASE DOMAIN-CONTAINING PROTEIN"/>
    <property type="match status" value="1"/>
</dbReference>
<organism evidence="3 4">
    <name type="scientific">Prorocentrum cordatum</name>
    <dbReference type="NCBI Taxonomy" id="2364126"/>
    <lineage>
        <taxon>Eukaryota</taxon>
        <taxon>Sar</taxon>
        <taxon>Alveolata</taxon>
        <taxon>Dinophyceae</taxon>
        <taxon>Prorocentrales</taxon>
        <taxon>Prorocentraceae</taxon>
        <taxon>Prorocentrum</taxon>
    </lineage>
</organism>
<proteinExistence type="inferred from homology"/>
<dbReference type="InterPro" id="IPR013594">
    <property type="entry name" value="Dynein_heavy_tail"/>
</dbReference>
<comment type="caution">
    <text evidence="3">The sequence shown here is derived from an EMBL/GenBank/DDBJ whole genome shotgun (WGS) entry which is preliminary data.</text>
</comment>
<sequence>MNAIKMIHTIARYYNTTERMTNLFAKITKQMIANCKKCVLDGDEPESLWQKSPLELIKNLEACLKLNEAYQEQYHATKETLRTLPKGKQFDFSETLIFGRFDLFCRRVHKLIDMFETIHQFTSLSQHRFDGMEPLVKSFKTILEEFQIKRHDLLDYHYNRFDRDYVEFNVRISDLEGSLRQYINMSFEQITSIESSLQLLAKFQRILKRDNLRSDLESKFQVIFQNYGEQLTQVQDQYEKYKACPPLVRNLPPVAGNITWARHLYKRIEGPMRKFQRASIVSLKDSKKLIRMYNKMAKTLVEFETLWHQSWASSIESVKAGLMATLLVRHPEDANRFHVNFDWEILQLIRETRCMDRMGGIEIPEGARMVLLQEQKFKVYNHELSYFLKEYQRVHSLVKPIASNLMKPHVENLEFKMRPGMVKLTWTSMNIESYLEEIWSELDKLEQLVVSVNDLMDNRIDANLKLVSSFFASFPSS</sequence>
<gene>
    <name evidence="3" type="ORF">PCOR1329_LOCUS29237</name>
</gene>
<dbReference type="Pfam" id="PF08385">
    <property type="entry name" value="DHC_N1"/>
    <property type="match status" value="1"/>
</dbReference>
<dbReference type="PANTHER" id="PTHR46532">
    <property type="entry name" value="MALE FERTILITY FACTOR KL5"/>
    <property type="match status" value="1"/>
</dbReference>
<accession>A0ABN9SGI0</accession>
<evidence type="ECO:0000313" key="3">
    <source>
        <dbReference type="EMBL" id="CAK0830655.1"/>
    </source>
</evidence>
<dbReference type="Proteomes" id="UP001189429">
    <property type="component" value="Unassembled WGS sequence"/>
</dbReference>
<evidence type="ECO:0000256" key="1">
    <source>
        <dbReference type="ARBA" id="ARBA00008887"/>
    </source>
</evidence>
<keyword evidence="4" id="KW-1185">Reference proteome</keyword>
<dbReference type="EMBL" id="CAUYUJ010010979">
    <property type="protein sequence ID" value="CAK0830655.1"/>
    <property type="molecule type" value="Genomic_DNA"/>
</dbReference>